<dbReference type="EMBL" id="VJMH01006963">
    <property type="protein sequence ID" value="KAF0686988.1"/>
    <property type="molecule type" value="Genomic_DNA"/>
</dbReference>
<gene>
    <name evidence="2" type="primary">Aste57867_21241</name>
    <name evidence="1" type="ORF">As57867_021173</name>
    <name evidence="2" type="ORF">ASTE57867_21241</name>
</gene>
<dbReference type="Proteomes" id="UP000332933">
    <property type="component" value="Unassembled WGS sequence"/>
</dbReference>
<keyword evidence="3" id="KW-1185">Reference proteome</keyword>
<organism evidence="2 3">
    <name type="scientific">Aphanomyces stellatus</name>
    <dbReference type="NCBI Taxonomy" id="120398"/>
    <lineage>
        <taxon>Eukaryota</taxon>
        <taxon>Sar</taxon>
        <taxon>Stramenopiles</taxon>
        <taxon>Oomycota</taxon>
        <taxon>Saprolegniomycetes</taxon>
        <taxon>Saprolegniales</taxon>
        <taxon>Verrucalvaceae</taxon>
        <taxon>Aphanomyces</taxon>
    </lineage>
</organism>
<protein>
    <submittedName>
        <fullName evidence="2">Aste57867_21241 protein</fullName>
    </submittedName>
</protein>
<evidence type="ECO:0000313" key="3">
    <source>
        <dbReference type="Proteomes" id="UP000332933"/>
    </source>
</evidence>
<name>A0A485LGZ4_9STRA</name>
<reference evidence="1" key="2">
    <citation type="submission" date="2019-06" db="EMBL/GenBank/DDBJ databases">
        <title>Genomics analysis of Aphanomyces spp. identifies a new class of oomycete effector associated with host adaptation.</title>
        <authorList>
            <person name="Gaulin E."/>
        </authorList>
    </citation>
    <scope>NUCLEOTIDE SEQUENCE</scope>
    <source>
        <strain evidence="1">CBS 578.67</strain>
    </source>
</reference>
<accession>A0A485LGZ4</accession>
<reference evidence="2 3" key="1">
    <citation type="submission" date="2019-03" db="EMBL/GenBank/DDBJ databases">
        <authorList>
            <person name="Gaulin E."/>
            <person name="Dumas B."/>
        </authorList>
    </citation>
    <scope>NUCLEOTIDE SEQUENCE [LARGE SCALE GENOMIC DNA]</scope>
    <source>
        <strain evidence="2">CBS 568.67</strain>
    </source>
</reference>
<proteinExistence type="predicted"/>
<dbReference type="EMBL" id="CAADRA010006989">
    <property type="protein sequence ID" value="VFT97913.1"/>
    <property type="molecule type" value="Genomic_DNA"/>
</dbReference>
<sequence length="394" mass="42831">MIVQAFRRPQFVSQCNIWTSSPVDHPFLLSFRVWRLQVLPSLPRNDPVVTLNAPAPIVNFAGQIAQAGILVVRPYNQVASLVFLNVLFDSIDVPHGLMFIWYPDMIFCGNPTVVCGPSTLVGAMPWQTQMQSFRVVVDDGQIALPPPTSIVNVTCHTANDKTLVHFGPNTTYPMLLPGFCTSLTIQPGLAVLSYDRPWLLGSFPVWNSSVVQPAVGSPVVLCQYPMRSLQVVPIDAIPVVPADEVVPPPDAGGVPPLPSEVGEKARFEEVGNRLSSVWRVEPKFSPEATEQLLTWAEAFRISCTQSAAAQQLTLSPVCSSALSPYGYTSSTLFYSVLQATPLVLSNNLIFGPHVVGIVSELARPTDGGLNSRAITHLEYEGVIVLHVPHDFGTL</sequence>
<evidence type="ECO:0000313" key="1">
    <source>
        <dbReference type="EMBL" id="KAF0686988.1"/>
    </source>
</evidence>
<dbReference type="AlphaFoldDB" id="A0A485LGZ4"/>
<evidence type="ECO:0000313" key="2">
    <source>
        <dbReference type="EMBL" id="VFT97913.1"/>
    </source>
</evidence>